<evidence type="ECO:0000313" key="3">
    <source>
        <dbReference type="Proteomes" id="UP000323505"/>
    </source>
</evidence>
<dbReference type="SUPFAM" id="SSF54631">
    <property type="entry name" value="CBS-domain pair"/>
    <property type="match status" value="1"/>
</dbReference>
<name>A0A5D3F5L9_9ACTN</name>
<dbReference type="Pfam" id="PF00571">
    <property type="entry name" value="CBS"/>
    <property type="match status" value="1"/>
</dbReference>
<keyword evidence="3" id="KW-1185">Reference proteome</keyword>
<organism evidence="2 3">
    <name type="scientific">Actinomadura decatromicini</name>
    <dbReference type="NCBI Taxonomy" id="2604572"/>
    <lineage>
        <taxon>Bacteria</taxon>
        <taxon>Bacillati</taxon>
        <taxon>Actinomycetota</taxon>
        <taxon>Actinomycetes</taxon>
        <taxon>Streptosporangiales</taxon>
        <taxon>Thermomonosporaceae</taxon>
        <taxon>Actinomadura</taxon>
    </lineage>
</organism>
<reference evidence="2 3" key="1">
    <citation type="submission" date="2019-08" db="EMBL/GenBank/DDBJ databases">
        <title>Actinomadura sp. nov. CYP1-5 isolated from mountain soil.</title>
        <authorList>
            <person name="Songsumanus A."/>
            <person name="Kuncharoen N."/>
            <person name="Kudo T."/>
            <person name="Yuki M."/>
            <person name="Igarashi Y."/>
            <person name="Tanasupawat S."/>
        </authorList>
    </citation>
    <scope>NUCLEOTIDE SEQUENCE [LARGE SCALE GENOMIC DNA]</scope>
    <source>
        <strain evidence="2 3">CYP1-5</strain>
    </source>
</reference>
<feature type="domain" description="CBS" evidence="1">
    <location>
        <begin position="102"/>
        <end position="145"/>
    </location>
</feature>
<proteinExistence type="predicted"/>
<dbReference type="Gene3D" id="3.10.580.10">
    <property type="entry name" value="CBS-domain"/>
    <property type="match status" value="1"/>
</dbReference>
<evidence type="ECO:0000313" key="2">
    <source>
        <dbReference type="EMBL" id="TYK43412.1"/>
    </source>
</evidence>
<dbReference type="AlphaFoldDB" id="A0A5D3F5L9"/>
<dbReference type="Proteomes" id="UP000323505">
    <property type="component" value="Unassembled WGS sequence"/>
</dbReference>
<gene>
    <name evidence="2" type="ORF">FXF68_37985</name>
</gene>
<comment type="caution">
    <text evidence="2">The sequence shown here is derived from an EMBL/GenBank/DDBJ whole genome shotgun (WGS) entry which is preliminary data.</text>
</comment>
<dbReference type="InterPro" id="IPR000644">
    <property type="entry name" value="CBS_dom"/>
</dbReference>
<evidence type="ECO:0000259" key="1">
    <source>
        <dbReference type="Pfam" id="PF00571"/>
    </source>
</evidence>
<dbReference type="EMBL" id="VSRQ01000011">
    <property type="protein sequence ID" value="TYK43412.1"/>
    <property type="molecule type" value="Genomic_DNA"/>
</dbReference>
<dbReference type="RefSeq" id="WP_148767661.1">
    <property type="nucleotide sequence ID" value="NZ_VSRQ01000011.1"/>
</dbReference>
<sequence length="322" mass="35567">MTLPPELKDAAANPVELTVRELLGLFSERNRDPEIVGRIEAELRESELVCVPALLNGHLHSPVVVRTLDAEEEPAADAPEQAPPAALCVGDLPTARLPEGGLVCLAPSDSLEHARFVMLENFFSQLPVMSGPYMLHGVVSWQSIALAHLRGRCETLTDATEPAPEVGIKAELLITIHDIARHGCVFVRDTDQKVTGLVTAADLSLEFGNLTGPFLQLGEIERRLRRCVELMCPTTMDLRQASGYNRANSPEDLMFGQIVQVFKKPDRWERLNWGLPHSGFVGKLDDVRGIRNQVAHFRPSPLTPEERQRVDIFAGLIKSLMP</sequence>
<accession>A0A5D3F5L9</accession>
<dbReference type="InterPro" id="IPR046342">
    <property type="entry name" value="CBS_dom_sf"/>
</dbReference>
<protein>
    <recommendedName>
        <fullName evidence="1">CBS domain-containing protein</fullName>
    </recommendedName>
</protein>